<dbReference type="RefSeq" id="WP_285866352.1">
    <property type="nucleotide sequence ID" value="NZ_JARFYM010000001.1"/>
</dbReference>
<accession>A0ABT7JPB2</accession>
<dbReference type="Proteomes" id="UP001172645">
    <property type="component" value="Unassembled WGS sequence"/>
</dbReference>
<gene>
    <name evidence="1" type="ORF">PY649_01690</name>
</gene>
<dbReference type="EMBL" id="JARFYM010000001">
    <property type="protein sequence ID" value="MDL2397593.1"/>
    <property type="molecule type" value="Genomic_DNA"/>
</dbReference>
<keyword evidence="2" id="KW-1185">Reference proteome</keyword>
<evidence type="ECO:0000313" key="1">
    <source>
        <dbReference type="EMBL" id="MDL2397593.1"/>
    </source>
</evidence>
<evidence type="ECO:0000313" key="2">
    <source>
        <dbReference type="Proteomes" id="UP001172645"/>
    </source>
</evidence>
<organism evidence="1 2">
    <name type="scientific">Rhizobium mayense</name>
    <dbReference type="NCBI Taxonomy" id="1312184"/>
    <lineage>
        <taxon>Bacteria</taxon>
        <taxon>Pseudomonadati</taxon>
        <taxon>Pseudomonadota</taxon>
        <taxon>Alphaproteobacteria</taxon>
        <taxon>Hyphomicrobiales</taxon>
        <taxon>Rhizobiaceae</taxon>
        <taxon>Rhizobium/Agrobacterium group</taxon>
        <taxon>Rhizobium</taxon>
    </lineage>
</organism>
<dbReference type="Gene3D" id="3.40.1490.10">
    <property type="entry name" value="Bit1"/>
    <property type="match status" value="1"/>
</dbReference>
<reference evidence="1" key="1">
    <citation type="submission" date="2023-06" db="EMBL/GenBank/DDBJ databases">
        <title>Phylogenetic Diversity of Rhizobium strains.</title>
        <authorList>
            <person name="Moura F.T."/>
            <person name="Helene L.C.F."/>
            <person name="Hungria M."/>
        </authorList>
    </citation>
    <scope>NUCLEOTIDE SEQUENCE</scope>
    <source>
        <strain evidence="1">CCGE526</strain>
    </source>
</reference>
<sequence>MFDTKIAIVVRNNLQSWQKLNVTAFLSTGIVGQFPDIIGEPYRDRAGNTYNALSIQPMILLSADEATIAAIHRRSLERGVISSIFIEEMFSTGHDVANRAVFSEFAPEDAKVVGIALRADKKIVDKITKGATMHS</sequence>
<dbReference type="InterPro" id="IPR018988">
    <property type="entry name" value="DUF2000"/>
</dbReference>
<dbReference type="Pfam" id="PF09391">
    <property type="entry name" value="DUF2000"/>
    <property type="match status" value="1"/>
</dbReference>
<comment type="caution">
    <text evidence="1">The sequence shown here is derived from an EMBL/GenBank/DDBJ whole genome shotgun (WGS) entry which is preliminary data.</text>
</comment>
<dbReference type="SUPFAM" id="SSF102462">
    <property type="entry name" value="Peptidyl-tRNA hydrolase II"/>
    <property type="match status" value="1"/>
</dbReference>
<dbReference type="InterPro" id="IPR023476">
    <property type="entry name" value="Pep_tRNA_hydro_II_dom_sf"/>
</dbReference>
<protein>
    <submittedName>
        <fullName evidence="1">DUF2000 family protein</fullName>
    </submittedName>
</protein>
<name>A0ABT7JPB2_9HYPH</name>
<proteinExistence type="predicted"/>